<keyword evidence="3" id="KW-1185">Reference proteome</keyword>
<feature type="compositionally biased region" description="Basic and acidic residues" evidence="1">
    <location>
        <begin position="1"/>
        <end position="12"/>
    </location>
</feature>
<sequence length="75" mass="8495">MKKKQQEPERPKPAGPHNSQFTATGWICKPRRHSRSGGLAREEDATGSSYRIRTRPPHRNVLEGTPDPSDFSRVD</sequence>
<comment type="caution">
    <text evidence="2">The sequence shown here is derived from an EMBL/GenBank/DDBJ whole genome shotgun (WGS) entry which is preliminary data.</text>
</comment>
<dbReference type="EMBL" id="JAFJMO010000014">
    <property type="protein sequence ID" value="KAJ8256599.1"/>
    <property type="molecule type" value="Genomic_DNA"/>
</dbReference>
<proteinExistence type="predicted"/>
<dbReference type="Proteomes" id="UP001152803">
    <property type="component" value="Unassembled WGS sequence"/>
</dbReference>
<gene>
    <name evidence="2" type="ORF">COCON_G00187510</name>
</gene>
<evidence type="ECO:0000313" key="2">
    <source>
        <dbReference type="EMBL" id="KAJ8256599.1"/>
    </source>
</evidence>
<name>A0A9Q1D346_CONCO</name>
<dbReference type="OrthoDB" id="10399418at2759"/>
<dbReference type="AlphaFoldDB" id="A0A9Q1D346"/>
<protein>
    <submittedName>
        <fullName evidence="2">Uncharacterized protein</fullName>
    </submittedName>
</protein>
<organism evidence="2 3">
    <name type="scientific">Conger conger</name>
    <name type="common">Conger eel</name>
    <name type="synonym">Muraena conger</name>
    <dbReference type="NCBI Taxonomy" id="82655"/>
    <lineage>
        <taxon>Eukaryota</taxon>
        <taxon>Metazoa</taxon>
        <taxon>Chordata</taxon>
        <taxon>Craniata</taxon>
        <taxon>Vertebrata</taxon>
        <taxon>Euteleostomi</taxon>
        <taxon>Actinopterygii</taxon>
        <taxon>Neopterygii</taxon>
        <taxon>Teleostei</taxon>
        <taxon>Anguilliformes</taxon>
        <taxon>Congridae</taxon>
        <taxon>Conger</taxon>
    </lineage>
</organism>
<evidence type="ECO:0000313" key="3">
    <source>
        <dbReference type="Proteomes" id="UP001152803"/>
    </source>
</evidence>
<evidence type="ECO:0000256" key="1">
    <source>
        <dbReference type="SAM" id="MobiDB-lite"/>
    </source>
</evidence>
<feature type="region of interest" description="Disordered" evidence="1">
    <location>
        <begin position="1"/>
        <end position="75"/>
    </location>
</feature>
<accession>A0A9Q1D346</accession>
<reference evidence="2" key="1">
    <citation type="journal article" date="2023" name="Science">
        <title>Genome structures resolve the early diversification of teleost fishes.</title>
        <authorList>
            <person name="Parey E."/>
            <person name="Louis A."/>
            <person name="Montfort J."/>
            <person name="Bouchez O."/>
            <person name="Roques C."/>
            <person name="Iampietro C."/>
            <person name="Lluch J."/>
            <person name="Castinel A."/>
            <person name="Donnadieu C."/>
            <person name="Desvignes T."/>
            <person name="Floi Bucao C."/>
            <person name="Jouanno E."/>
            <person name="Wen M."/>
            <person name="Mejri S."/>
            <person name="Dirks R."/>
            <person name="Jansen H."/>
            <person name="Henkel C."/>
            <person name="Chen W.J."/>
            <person name="Zahm M."/>
            <person name="Cabau C."/>
            <person name="Klopp C."/>
            <person name="Thompson A.W."/>
            <person name="Robinson-Rechavi M."/>
            <person name="Braasch I."/>
            <person name="Lecointre G."/>
            <person name="Bobe J."/>
            <person name="Postlethwait J.H."/>
            <person name="Berthelot C."/>
            <person name="Roest Crollius H."/>
            <person name="Guiguen Y."/>
        </authorList>
    </citation>
    <scope>NUCLEOTIDE SEQUENCE</scope>
    <source>
        <strain evidence="2">Concon-B</strain>
    </source>
</reference>